<evidence type="ECO:0000256" key="1">
    <source>
        <dbReference type="SAM" id="MobiDB-lite"/>
    </source>
</evidence>
<dbReference type="EMBL" id="HBGA01040050">
    <property type="protein sequence ID" value="CAD9003438.1"/>
    <property type="molecule type" value="Transcribed_RNA"/>
</dbReference>
<gene>
    <name evidence="2" type="ORF">EGYM00392_LOCUS14522</name>
</gene>
<protein>
    <recommendedName>
        <fullName evidence="3">RRP15-like protein</fullName>
    </recommendedName>
</protein>
<evidence type="ECO:0000313" key="2">
    <source>
        <dbReference type="EMBL" id="CAD9003438.1"/>
    </source>
</evidence>
<dbReference type="InterPro" id="IPR012459">
    <property type="entry name" value="Rrp15"/>
</dbReference>
<accession>A0A7S1I7R4</accession>
<dbReference type="AlphaFoldDB" id="A0A7S1I7R4"/>
<name>A0A7S1I7R4_9EUGL</name>
<organism evidence="2">
    <name type="scientific">Eutreptiella gymnastica</name>
    <dbReference type="NCBI Taxonomy" id="73025"/>
    <lineage>
        <taxon>Eukaryota</taxon>
        <taxon>Discoba</taxon>
        <taxon>Euglenozoa</taxon>
        <taxon>Euglenida</taxon>
        <taxon>Spirocuta</taxon>
        <taxon>Euglenophyceae</taxon>
        <taxon>Eutreptiales</taxon>
        <taxon>Eutreptiaceae</taxon>
        <taxon>Eutreptiella</taxon>
    </lineage>
</organism>
<dbReference type="GO" id="GO:0006364">
    <property type="term" value="P:rRNA processing"/>
    <property type="evidence" value="ECO:0007669"/>
    <property type="project" value="InterPro"/>
</dbReference>
<evidence type="ECO:0008006" key="3">
    <source>
        <dbReference type="Google" id="ProtNLM"/>
    </source>
</evidence>
<dbReference type="Pfam" id="PF07890">
    <property type="entry name" value="Rrp15p"/>
    <property type="match status" value="1"/>
</dbReference>
<proteinExistence type="predicted"/>
<feature type="compositionally biased region" description="Basic and acidic residues" evidence="1">
    <location>
        <begin position="103"/>
        <end position="131"/>
    </location>
</feature>
<feature type="compositionally biased region" description="Basic and acidic residues" evidence="1">
    <location>
        <begin position="148"/>
        <end position="172"/>
    </location>
</feature>
<feature type="region of interest" description="Disordered" evidence="1">
    <location>
        <begin position="100"/>
        <end position="179"/>
    </location>
</feature>
<sequence length="179" mass="20677">MGAPEPREKVYRKKRKRSVEIVAADGQVEQVVGEEEGPEGETPEERRKRINNQRIIKKALKNQAHKALLPHLERPDVHVRLRRIATKGVVQLFNAVASLQKARTKEKEEEEMLKPKKSDKLAKGQETDNKAKTSNFLDMLRKGTASKLHKEQERREAAAKQEEVERERDGFAKKKKKRN</sequence>
<reference evidence="2" key="1">
    <citation type="submission" date="2021-01" db="EMBL/GenBank/DDBJ databases">
        <authorList>
            <person name="Corre E."/>
            <person name="Pelletier E."/>
            <person name="Niang G."/>
            <person name="Scheremetjew M."/>
            <person name="Finn R."/>
            <person name="Kale V."/>
            <person name="Holt S."/>
            <person name="Cochrane G."/>
            <person name="Meng A."/>
            <person name="Brown T."/>
            <person name="Cohen L."/>
        </authorList>
    </citation>
    <scope>NUCLEOTIDE SEQUENCE</scope>
    <source>
        <strain evidence="2">NIES-381</strain>
    </source>
</reference>